<dbReference type="Proteomes" id="UP001201812">
    <property type="component" value="Unassembled WGS sequence"/>
</dbReference>
<accession>A0AAD4NDV4</accession>
<feature type="region of interest" description="Disordered" evidence="1">
    <location>
        <begin position="1"/>
        <end position="37"/>
    </location>
</feature>
<organism evidence="2 3">
    <name type="scientific">Ditylenchus destructor</name>
    <dbReference type="NCBI Taxonomy" id="166010"/>
    <lineage>
        <taxon>Eukaryota</taxon>
        <taxon>Metazoa</taxon>
        <taxon>Ecdysozoa</taxon>
        <taxon>Nematoda</taxon>
        <taxon>Chromadorea</taxon>
        <taxon>Rhabditida</taxon>
        <taxon>Tylenchina</taxon>
        <taxon>Tylenchomorpha</taxon>
        <taxon>Sphaerularioidea</taxon>
        <taxon>Anguinidae</taxon>
        <taxon>Anguininae</taxon>
        <taxon>Ditylenchus</taxon>
    </lineage>
</organism>
<evidence type="ECO:0000313" key="3">
    <source>
        <dbReference type="Proteomes" id="UP001201812"/>
    </source>
</evidence>
<proteinExistence type="predicted"/>
<dbReference type="AlphaFoldDB" id="A0AAD4NDV4"/>
<evidence type="ECO:0000256" key="1">
    <source>
        <dbReference type="SAM" id="MobiDB-lite"/>
    </source>
</evidence>
<keyword evidence="3" id="KW-1185">Reference proteome</keyword>
<reference evidence="2" key="1">
    <citation type="submission" date="2022-01" db="EMBL/GenBank/DDBJ databases">
        <title>Genome Sequence Resource for Two Populations of Ditylenchus destructor, the Migratory Endoparasitic Phytonematode.</title>
        <authorList>
            <person name="Zhang H."/>
            <person name="Lin R."/>
            <person name="Xie B."/>
        </authorList>
    </citation>
    <scope>NUCLEOTIDE SEQUENCE</scope>
    <source>
        <strain evidence="2">BazhouSP</strain>
    </source>
</reference>
<dbReference type="EMBL" id="JAKKPZ010000003">
    <property type="protein sequence ID" value="KAI1723393.1"/>
    <property type="molecule type" value="Genomic_DNA"/>
</dbReference>
<evidence type="ECO:0000313" key="2">
    <source>
        <dbReference type="EMBL" id="KAI1723393.1"/>
    </source>
</evidence>
<comment type="caution">
    <text evidence="2">The sequence shown here is derived from an EMBL/GenBank/DDBJ whole genome shotgun (WGS) entry which is preliminary data.</text>
</comment>
<feature type="compositionally biased region" description="Low complexity" evidence="1">
    <location>
        <begin position="10"/>
        <end position="21"/>
    </location>
</feature>
<sequence>MPPRLRNLTSRSRNVSDSSVSKQFAKSDKKDAKSVMSVNETVQSLPSVSDADCAGVSHDRVLSPEKLVQRLDHFCNDLALNSHKSGYCDLVDFDVEQSAHTLDKLKELREQMHDRLSAFDREGKTDINYDGAAIAGAKVVIDEGLVATRSITKKLADGAGIDEFDLLYKGLPYQGSEISASKEIHEQRTDSIIESFVDFQKQLQFKLKVLNHAIKKIEIKGNSKSAAGFDRLSKRKATFRKRKSTLLLLDKAARTPKKIRKVDPLAFSRIIDQYALEVASDIVGEDEEGPSRMQCSRRNLAPIPFNLDILDDETENQNPRDAV</sequence>
<gene>
    <name evidence="2" type="ORF">DdX_03551</name>
</gene>
<name>A0AAD4NDV4_9BILA</name>
<protein>
    <submittedName>
        <fullName evidence="2">Uncharacterized protein</fullName>
    </submittedName>
</protein>